<dbReference type="AlphaFoldDB" id="A0A8F1MAE1"/>
<accession>A0A8F1MAE1</accession>
<sequence length="83" mass="9393">MDELIAHPPEKHNRLVYVAHILETLGSPQNQIPAIHIAISLADTISLGYFKCSLKVKFKTLPSQLLVRIFAIDSTLMFWFVMA</sequence>
<keyword evidence="2" id="KW-1185">Reference proteome</keyword>
<dbReference type="KEGG" id="mvl:KOY49_00255"/>
<evidence type="ECO:0000313" key="1">
    <source>
        <dbReference type="EMBL" id="QWQ31465.1"/>
    </source>
</evidence>
<proteinExistence type="predicted"/>
<name>A0A8F1MAE1_9BACT</name>
<evidence type="ECO:0000313" key="2">
    <source>
        <dbReference type="Proteomes" id="UP000677117"/>
    </source>
</evidence>
<dbReference type="RefSeq" id="WP_232736245.1">
    <property type="nucleotide sequence ID" value="NZ_CP076459.1"/>
</dbReference>
<organism evidence="1 2">
    <name type="scientific">Candidatus Minimicrobia vallesae</name>
    <dbReference type="NCBI Taxonomy" id="2841264"/>
    <lineage>
        <taxon>Bacteria</taxon>
        <taxon>Candidatus Saccharimonadota</taxon>
        <taxon>Candidatus Saccharimonadota incertae sedis</taxon>
        <taxon>Candidatus Minimicrobia</taxon>
    </lineage>
</organism>
<protein>
    <submittedName>
        <fullName evidence="1">Uncharacterized protein</fullName>
    </submittedName>
</protein>
<dbReference type="Proteomes" id="UP000677117">
    <property type="component" value="Chromosome"/>
</dbReference>
<dbReference type="EMBL" id="CP076459">
    <property type="protein sequence ID" value="QWQ31465.1"/>
    <property type="molecule type" value="Genomic_DNA"/>
</dbReference>
<gene>
    <name evidence="1" type="ORF">KOY49_00255</name>
</gene>
<reference evidence="1" key="1">
    <citation type="submission" date="2021-06" db="EMBL/GenBank/DDBJ databases">
        <title>An adapted protocol for Saccharibacteria cultivation: two new species join this phylum of Candidate Phyla Radiations.</title>
        <authorList>
            <person name="Ibrahim A."/>
            <person name="Maatouk M."/>
            <person name="Raoult D."/>
            <person name="Bittar F."/>
        </authorList>
    </citation>
    <scope>NUCLEOTIDE SEQUENCE</scope>
    <source>
        <strain evidence="1">IHU2</strain>
    </source>
</reference>